<evidence type="ECO:0000313" key="9">
    <source>
        <dbReference type="EMBL" id="CAE0772083.1"/>
    </source>
</evidence>
<evidence type="ECO:0000313" key="8">
    <source>
        <dbReference type="EMBL" id="CAE0772080.1"/>
    </source>
</evidence>
<dbReference type="InterPro" id="IPR005467">
    <property type="entry name" value="His_kinase_dom"/>
</dbReference>
<dbReference type="SUPFAM" id="SSF55874">
    <property type="entry name" value="ATPase domain of HSP90 chaperone/DNA topoisomerase II/histidine kinase"/>
    <property type="match status" value="1"/>
</dbReference>
<keyword evidence="3" id="KW-0597">Phosphoprotein</keyword>
<dbReference type="GO" id="GO:0005886">
    <property type="term" value="C:plasma membrane"/>
    <property type="evidence" value="ECO:0007669"/>
    <property type="project" value="TreeGrafter"/>
</dbReference>
<dbReference type="PANTHER" id="PTHR43047">
    <property type="entry name" value="TWO-COMPONENT HISTIDINE PROTEIN KINASE"/>
    <property type="match status" value="1"/>
</dbReference>
<dbReference type="InterPro" id="IPR003661">
    <property type="entry name" value="HisK_dim/P_dom"/>
</dbReference>
<keyword evidence="5" id="KW-0418">Kinase</keyword>
<feature type="transmembrane region" description="Helical" evidence="6">
    <location>
        <begin position="92"/>
        <end position="109"/>
    </location>
</feature>
<dbReference type="CDD" id="cd00082">
    <property type="entry name" value="HisKA"/>
    <property type="match status" value="1"/>
</dbReference>
<dbReference type="Gene3D" id="1.10.287.130">
    <property type="match status" value="1"/>
</dbReference>
<gene>
    <name evidence="8" type="ORF">PCAR00345_LOCUS24692</name>
    <name evidence="9" type="ORF">PCAR00345_LOCUS24695</name>
</gene>
<dbReference type="PANTHER" id="PTHR43047:SF72">
    <property type="entry name" value="OSMOSENSING HISTIDINE PROTEIN KINASE SLN1"/>
    <property type="match status" value="1"/>
</dbReference>
<protein>
    <recommendedName>
        <fullName evidence="2">histidine kinase</fullName>
        <ecNumber evidence="2">2.7.13.3</ecNumber>
    </recommendedName>
</protein>
<feature type="transmembrane region" description="Helical" evidence="6">
    <location>
        <begin position="209"/>
        <end position="227"/>
    </location>
</feature>
<evidence type="ECO:0000256" key="4">
    <source>
        <dbReference type="ARBA" id="ARBA00022679"/>
    </source>
</evidence>
<dbReference type="Gene3D" id="3.30.565.10">
    <property type="entry name" value="Histidine kinase-like ATPase, C-terminal domain"/>
    <property type="match status" value="1"/>
</dbReference>
<name>A0A6S9YV64_CHRCT</name>
<evidence type="ECO:0000256" key="1">
    <source>
        <dbReference type="ARBA" id="ARBA00000085"/>
    </source>
</evidence>
<dbReference type="GO" id="GO:0000155">
    <property type="term" value="F:phosphorelay sensor kinase activity"/>
    <property type="evidence" value="ECO:0007669"/>
    <property type="project" value="InterPro"/>
</dbReference>
<dbReference type="InterPro" id="IPR003594">
    <property type="entry name" value="HATPase_dom"/>
</dbReference>
<dbReference type="InterPro" id="IPR036097">
    <property type="entry name" value="HisK_dim/P_sf"/>
</dbReference>
<dbReference type="PRINTS" id="PR00344">
    <property type="entry name" value="BCTRLSENSOR"/>
</dbReference>
<dbReference type="InterPro" id="IPR004358">
    <property type="entry name" value="Sig_transdc_His_kin-like_C"/>
</dbReference>
<feature type="transmembrane region" description="Helical" evidence="6">
    <location>
        <begin position="160"/>
        <end position="188"/>
    </location>
</feature>
<feature type="transmembrane region" description="Helical" evidence="6">
    <location>
        <begin position="61"/>
        <end position="80"/>
    </location>
</feature>
<dbReference type="GO" id="GO:0009927">
    <property type="term" value="F:histidine phosphotransfer kinase activity"/>
    <property type="evidence" value="ECO:0007669"/>
    <property type="project" value="TreeGrafter"/>
</dbReference>
<dbReference type="InterPro" id="IPR036890">
    <property type="entry name" value="HATPase_C_sf"/>
</dbReference>
<proteinExistence type="predicted"/>
<feature type="domain" description="Histidine kinase" evidence="7">
    <location>
        <begin position="284"/>
        <end position="525"/>
    </location>
</feature>
<dbReference type="EMBL" id="HBIZ01038710">
    <property type="protein sequence ID" value="CAE0772080.1"/>
    <property type="molecule type" value="Transcribed_RNA"/>
</dbReference>
<comment type="catalytic activity">
    <reaction evidence="1">
        <text>ATP + protein L-histidine = ADP + protein N-phospho-L-histidine.</text>
        <dbReference type="EC" id="2.7.13.3"/>
    </reaction>
</comment>
<evidence type="ECO:0000256" key="5">
    <source>
        <dbReference type="ARBA" id="ARBA00022777"/>
    </source>
</evidence>
<dbReference type="Pfam" id="PF02518">
    <property type="entry name" value="HATPase_c"/>
    <property type="match status" value="1"/>
</dbReference>
<keyword evidence="6" id="KW-0472">Membrane</keyword>
<dbReference type="SUPFAM" id="SSF47384">
    <property type="entry name" value="Homodimeric domain of signal transducing histidine kinase"/>
    <property type="match status" value="1"/>
</dbReference>
<feature type="transmembrane region" description="Helical" evidence="6">
    <location>
        <begin position="121"/>
        <end position="140"/>
    </location>
</feature>
<dbReference type="EC" id="2.7.13.3" evidence="2"/>
<reference evidence="8" key="1">
    <citation type="submission" date="2021-01" db="EMBL/GenBank/DDBJ databases">
        <authorList>
            <person name="Corre E."/>
            <person name="Pelletier E."/>
            <person name="Niang G."/>
            <person name="Scheremetjew M."/>
            <person name="Finn R."/>
            <person name="Kale V."/>
            <person name="Holt S."/>
            <person name="Cochrane G."/>
            <person name="Meng A."/>
            <person name="Brown T."/>
            <person name="Cohen L."/>
        </authorList>
    </citation>
    <scope>NUCLEOTIDE SEQUENCE</scope>
    <source>
        <strain evidence="8">CCMP645</strain>
    </source>
</reference>
<dbReference type="PROSITE" id="PS50109">
    <property type="entry name" value="HIS_KIN"/>
    <property type="match status" value="1"/>
</dbReference>
<organism evidence="8">
    <name type="scientific">Chrysotila carterae</name>
    <name type="common">Marine alga</name>
    <name type="synonym">Syracosphaera carterae</name>
    <dbReference type="NCBI Taxonomy" id="13221"/>
    <lineage>
        <taxon>Eukaryota</taxon>
        <taxon>Haptista</taxon>
        <taxon>Haptophyta</taxon>
        <taxon>Prymnesiophyceae</taxon>
        <taxon>Isochrysidales</taxon>
        <taxon>Isochrysidaceae</taxon>
        <taxon>Chrysotila</taxon>
    </lineage>
</organism>
<evidence type="ECO:0000259" key="7">
    <source>
        <dbReference type="PROSITE" id="PS50109"/>
    </source>
</evidence>
<keyword evidence="6" id="KW-1133">Transmembrane helix</keyword>
<dbReference type="EMBL" id="HBIZ01038713">
    <property type="protein sequence ID" value="CAE0772083.1"/>
    <property type="molecule type" value="Transcribed_RNA"/>
</dbReference>
<dbReference type="AlphaFoldDB" id="A0A6S9YV64"/>
<accession>A0A6S9YV64</accession>
<sequence>MILGRVVERFAHRLVPTMAGRTYFAGAMPEQRSTATSLPSAARTGDGIEGSYEAWQFRQNYLVHMCMLGLPFLASVWLLVCFELDKEAEARTSIRVVCTAAFVVSRWAARDAKDQLRAQRLALITFGILLFIGVSSAALMEPPSETTLQSMIVEQMFCMTRAYMLVILLPSLAAPMWLIALLNAACVAGSWNQAVRLVNTLPTSPTSRYLPYIHILFSVAALGFSYLQDQQARSLYALMKEQKVACEEKVAATRRAAESEQRAMDAERVAHEESLQMRNRYVGAMSHDFGTPVAVLKMLLGLLRMRIESDEEKRLAIAPEQPPTVRVRSCDDNAKLLDLVRRASAALELLEVIRQKALAYSKLQAGADLEPTLAHFSPTELLEKVASITRDMRKTTCVQVEVCVSPEVPAVVRSDRNWLFMVLINLASNSIKHTAEGTLTLSAFVDDEARLSLQVRDTGSGVPAHFVPKLFEPFSSACTAKSSVESTGLGLYHSKQLARLLEGELSHAPNRPRGAVFTAHVPLLPPSE</sequence>
<evidence type="ECO:0000256" key="3">
    <source>
        <dbReference type="ARBA" id="ARBA00022553"/>
    </source>
</evidence>
<keyword evidence="6" id="KW-0812">Transmembrane</keyword>
<keyword evidence="4" id="KW-0808">Transferase</keyword>
<evidence type="ECO:0000256" key="2">
    <source>
        <dbReference type="ARBA" id="ARBA00012438"/>
    </source>
</evidence>
<dbReference type="SMART" id="SM00387">
    <property type="entry name" value="HATPase_c"/>
    <property type="match status" value="1"/>
</dbReference>
<evidence type="ECO:0000256" key="6">
    <source>
        <dbReference type="SAM" id="Phobius"/>
    </source>
</evidence>